<evidence type="ECO:0000313" key="1">
    <source>
        <dbReference type="EMBL" id="MBI4594847.1"/>
    </source>
</evidence>
<comment type="caution">
    <text evidence="1">The sequence shown here is derived from an EMBL/GenBank/DDBJ whole genome shotgun (WGS) entry which is preliminary data.</text>
</comment>
<sequence>MPPEIRYYLEHSDAAFVVAHDQEQVDKVLLLKEEIPALKKIIYWEPKGLWNFSTHSG</sequence>
<evidence type="ECO:0000313" key="2">
    <source>
        <dbReference type="Proteomes" id="UP000772181"/>
    </source>
</evidence>
<dbReference type="EMBL" id="JACQWF010000023">
    <property type="protein sequence ID" value="MBI4594847.1"/>
    <property type="molecule type" value="Genomic_DNA"/>
</dbReference>
<protein>
    <submittedName>
        <fullName evidence="1">Uncharacterized protein</fullName>
    </submittedName>
</protein>
<reference evidence="1" key="1">
    <citation type="submission" date="2020-07" db="EMBL/GenBank/DDBJ databases">
        <title>Huge and variable diversity of episymbiotic CPR bacteria and DPANN archaea in groundwater ecosystems.</title>
        <authorList>
            <person name="He C.Y."/>
            <person name="Keren R."/>
            <person name="Whittaker M."/>
            <person name="Farag I.F."/>
            <person name="Doudna J."/>
            <person name="Cate J.H.D."/>
            <person name="Banfield J.F."/>
        </authorList>
    </citation>
    <scope>NUCLEOTIDE SEQUENCE</scope>
    <source>
        <strain evidence="1">NC_groundwater_1482_Ag_S-0.65um_47_24</strain>
    </source>
</reference>
<accession>A0A933GJ64</accession>
<dbReference type="Proteomes" id="UP000772181">
    <property type="component" value="Unassembled WGS sequence"/>
</dbReference>
<organism evidence="1 2">
    <name type="scientific">Tectimicrobiota bacterium</name>
    <dbReference type="NCBI Taxonomy" id="2528274"/>
    <lineage>
        <taxon>Bacteria</taxon>
        <taxon>Pseudomonadati</taxon>
        <taxon>Nitrospinota/Tectimicrobiota group</taxon>
        <taxon>Candidatus Tectimicrobiota</taxon>
    </lineage>
</organism>
<proteinExistence type="predicted"/>
<dbReference type="AlphaFoldDB" id="A0A933GJ64"/>
<name>A0A933GJ64_UNCTE</name>
<gene>
    <name evidence="1" type="ORF">HY730_00535</name>
</gene>